<dbReference type="Gene3D" id="3.40.50.2300">
    <property type="match status" value="2"/>
</dbReference>
<organism evidence="5 6">
    <name type="scientific">Novipirellula caenicola</name>
    <dbReference type="NCBI Taxonomy" id="1536901"/>
    <lineage>
        <taxon>Bacteria</taxon>
        <taxon>Pseudomonadati</taxon>
        <taxon>Planctomycetota</taxon>
        <taxon>Planctomycetia</taxon>
        <taxon>Pirellulales</taxon>
        <taxon>Pirellulaceae</taxon>
        <taxon>Novipirellula</taxon>
    </lineage>
</organism>
<dbReference type="PROSITE" id="PS00041">
    <property type="entry name" value="HTH_ARAC_FAMILY_1"/>
    <property type="match status" value="1"/>
</dbReference>
<feature type="domain" description="HTH araC/xylS-type" evidence="4">
    <location>
        <begin position="317"/>
        <end position="415"/>
    </location>
</feature>
<dbReference type="InterPro" id="IPR018060">
    <property type="entry name" value="HTH_AraC"/>
</dbReference>
<accession>A0ABP9VRL1</accession>
<dbReference type="PANTHER" id="PTHR30146">
    <property type="entry name" value="LACI-RELATED TRANSCRIPTIONAL REPRESSOR"/>
    <property type="match status" value="1"/>
</dbReference>
<evidence type="ECO:0000256" key="1">
    <source>
        <dbReference type="ARBA" id="ARBA00023015"/>
    </source>
</evidence>
<comment type="caution">
    <text evidence="5">The sequence shown here is derived from an EMBL/GenBank/DDBJ whole genome shotgun (WGS) entry which is preliminary data.</text>
</comment>
<dbReference type="InterPro" id="IPR054031">
    <property type="entry name" value="XylR_PBP1"/>
</dbReference>
<dbReference type="CDD" id="cd01543">
    <property type="entry name" value="PBP1_XylR"/>
    <property type="match status" value="1"/>
</dbReference>
<dbReference type="Pfam" id="PF12833">
    <property type="entry name" value="HTH_18"/>
    <property type="match status" value="1"/>
</dbReference>
<evidence type="ECO:0000256" key="3">
    <source>
        <dbReference type="ARBA" id="ARBA00023163"/>
    </source>
</evidence>
<dbReference type="SMART" id="SM00342">
    <property type="entry name" value="HTH_ARAC"/>
    <property type="match status" value="1"/>
</dbReference>
<evidence type="ECO:0000313" key="6">
    <source>
        <dbReference type="Proteomes" id="UP001416858"/>
    </source>
</evidence>
<dbReference type="InterPro" id="IPR018062">
    <property type="entry name" value="HTH_AraC-typ_CS"/>
</dbReference>
<evidence type="ECO:0000313" key="5">
    <source>
        <dbReference type="EMBL" id="GAA5507291.1"/>
    </source>
</evidence>
<name>A0ABP9VRL1_9BACT</name>
<dbReference type="InterPro" id="IPR028082">
    <property type="entry name" value="Peripla_BP_I"/>
</dbReference>
<dbReference type="Proteomes" id="UP001416858">
    <property type="component" value="Unassembled WGS sequence"/>
</dbReference>
<proteinExistence type="predicted"/>
<keyword evidence="3" id="KW-0804">Transcription</keyword>
<reference evidence="5 6" key="1">
    <citation type="submission" date="2024-02" db="EMBL/GenBank/DDBJ databases">
        <title>Rhodopirellula caenicola NBRC 110016.</title>
        <authorList>
            <person name="Ichikawa N."/>
            <person name="Katano-Makiyama Y."/>
            <person name="Hidaka K."/>
        </authorList>
    </citation>
    <scope>NUCLEOTIDE SEQUENCE [LARGE SCALE GENOMIC DNA]</scope>
    <source>
        <strain evidence="5 6">NBRC 110016</strain>
    </source>
</reference>
<dbReference type="Pfam" id="PF13377">
    <property type="entry name" value="Peripla_BP_3"/>
    <property type="match status" value="1"/>
</dbReference>
<dbReference type="InterPro" id="IPR009057">
    <property type="entry name" value="Homeodomain-like_sf"/>
</dbReference>
<keyword evidence="2" id="KW-0238">DNA-binding</keyword>
<evidence type="ECO:0000259" key="4">
    <source>
        <dbReference type="PROSITE" id="PS01124"/>
    </source>
</evidence>
<keyword evidence="6" id="KW-1185">Reference proteome</keyword>
<dbReference type="PROSITE" id="PS01124">
    <property type="entry name" value="HTH_ARAC_FAMILY_2"/>
    <property type="match status" value="1"/>
</dbReference>
<protein>
    <submittedName>
        <fullName evidence="5">Xylose operon regulatory protein</fullName>
    </submittedName>
</protein>
<evidence type="ECO:0000256" key="2">
    <source>
        <dbReference type="ARBA" id="ARBA00023125"/>
    </source>
</evidence>
<dbReference type="SUPFAM" id="SSF53822">
    <property type="entry name" value="Periplasmic binding protein-like I"/>
    <property type="match status" value="1"/>
</dbReference>
<dbReference type="Gene3D" id="1.10.10.60">
    <property type="entry name" value="Homeodomain-like"/>
    <property type="match status" value="1"/>
</dbReference>
<sequence>MDRHESRIRFCVILLHYIALPNRPIRLSLNTSKETVVLRRVALIIETSRSYGRDLLSGVKRYAAEQASWSMFVELRDLESEPPPWLRNWDGDGILTRSGNPAIERAVTQVGVPTVELRSSRLAKRFPFVGVDNHAVGKLAASHFLELGYEHFGIYRLDTEQFFIDRRNSFVDHLRAAGFACEEFHQSGATEKPSQWERQQARLCQWIQQLPKPAAILACTDQLGCWLLDACRRADVRVPEQIAVVGVENDETLTTISTPTLSSVQLDGHRIGYQASRLLDRMMSGGKPRTTPLLVPPIGVVTRQSSDIVATSDPLLAAAIRFIRQHACEGIRIANVLEAVPLSRSQLERGCRELLQRSPNQEINRIRIQAAKELLRDTELSIEGIAERSGFTTQQYFVQLFKKHCGMTATAYRRSIREPMTQ</sequence>
<gene>
    <name evidence="5" type="primary">xylR_2</name>
    <name evidence="5" type="ORF">Rcae01_02746</name>
</gene>
<keyword evidence="1" id="KW-0805">Transcription regulation</keyword>
<dbReference type="EMBL" id="BAABRO010000005">
    <property type="protein sequence ID" value="GAA5507291.1"/>
    <property type="molecule type" value="Genomic_DNA"/>
</dbReference>
<dbReference type="PANTHER" id="PTHR30146:SF24">
    <property type="entry name" value="XYLOSE OPERON REGULATORY PROTEIN"/>
    <property type="match status" value="1"/>
</dbReference>
<dbReference type="SUPFAM" id="SSF46689">
    <property type="entry name" value="Homeodomain-like"/>
    <property type="match status" value="1"/>
</dbReference>
<dbReference type="Pfam" id="PF22177">
    <property type="entry name" value="PBP1_XylR"/>
    <property type="match status" value="1"/>
</dbReference>
<dbReference type="InterPro" id="IPR046335">
    <property type="entry name" value="LacI/GalR-like_sensor"/>
</dbReference>